<dbReference type="EMBL" id="BPRB01000285">
    <property type="protein sequence ID" value="GJE62188.1"/>
    <property type="molecule type" value="Genomic_DNA"/>
</dbReference>
<organism evidence="1 2">
    <name type="scientific">Methylobacterium trifolii</name>
    <dbReference type="NCBI Taxonomy" id="1003092"/>
    <lineage>
        <taxon>Bacteria</taxon>
        <taxon>Pseudomonadati</taxon>
        <taxon>Pseudomonadota</taxon>
        <taxon>Alphaproteobacteria</taxon>
        <taxon>Hyphomicrobiales</taxon>
        <taxon>Methylobacteriaceae</taxon>
        <taxon>Methylobacterium</taxon>
    </lineage>
</organism>
<sequence length="37" mass="3773">MTDIIARLLITVSVMSAIACAPMLSPAVATSLLAQAK</sequence>
<protein>
    <submittedName>
        <fullName evidence="1">Uncharacterized protein</fullName>
    </submittedName>
</protein>
<keyword evidence="2" id="KW-1185">Reference proteome</keyword>
<dbReference type="Proteomes" id="UP001055057">
    <property type="component" value="Unassembled WGS sequence"/>
</dbReference>
<reference evidence="1" key="1">
    <citation type="journal article" date="2021" name="Front. Microbiol.">
        <title>Comprehensive Comparative Genomics and Phenotyping of Methylobacterium Species.</title>
        <authorList>
            <person name="Alessa O."/>
            <person name="Ogura Y."/>
            <person name="Fujitani Y."/>
            <person name="Takami H."/>
            <person name="Hayashi T."/>
            <person name="Sahin N."/>
            <person name="Tani A."/>
        </authorList>
    </citation>
    <scope>NUCLEOTIDE SEQUENCE</scope>
    <source>
        <strain evidence="1">DSM 23632</strain>
    </source>
</reference>
<reference evidence="1" key="2">
    <citation type="submission" date="2021-08" db="EMBL/GenBank/DDBJ databases">
        <authorList>
            <person name="Tani A."/>
            <person name="Ola A."/>
            <person name="Ogura Y."/>
            <person name="Katsura K."/>
            <person name="Hayashi T."/>
        </authorList>
    </citation>
    <scope>NUCLEOTIDE SEQUENCE</scope>
    <source>
        <strain evidence="1">DSM 23632</strain>
    </source>
</reference>
<proteinExistence type="predicted"/>
<name>A0ABQ4U3Y0_9HYPH</name>
<accession>A0ABQ4U3Y0</accession>
<comment type="caution">
    <text evidence="1">The sequence shown here is derived from an EMBL/GenBank/DDBJ whole genome shotgun (WGS) entry which is preliminary data.</text>
</comment>
<gene>
    <name evidence="1" type="ORF">MPOCJGCO_4318</name>
</gene>
<evidence type="ECO:0000313" key="2">
    <source>
        <dbReference type="Proteomes" id="UP001055057"/>
    </source>
</evidence>
<evidence type="ECO:0000313" key="1">
    <source>
        <dbReference type="EMBL" id="GJE62188.1"/>
    </source>
</evidence>
<dbReference type="PROSITE" id="PS51257">
    <property type="entry name" value="PROKAR_LIPOPROTEIN"/>
    <property type="match status" value="1"/>
</dbReference>